<evidence type="ECO:0000256" key="1">
    <source>
        <dbReference type="SAM" id="MobiDB-lite"/>
    </source>
</evidence>
<dbReference type="EMBL" id="JAPWDV010000003">
    <property type="protein sequence ID" value="KAJ6218409.1"/>
    <property type="molecule type" value="Genomic_DNA"/>
</dbReference>
<organism evidence="2 3">
    <name type="scientific">Blomia tropicalis</name>
    <name type="common">Mite</name>
    <dbReference type="NCBI Taxonomy" id="40697"/>
    <lineage>
        <taxon>Eukaryota</taxon>
        <taxon>Metazoa</taxon>
        <taxon>Ecdysozoa</taxon>
        <taxon>Arthropoda</taxon>
        <taxon>Chelicerata</taxon>
        <taxon>Arachnida</taxon>
        <taxon>Acari</taxon>
        <taxon>Acariformes</taxon>
        <taxon>Sarcoptiformes</taxon>
        <taxon>Astigmata</taxon>
        <taxon>Glycyphagoidea</taxon>
        <taxon>Echimyopodidae</taxon>
        <taxon>Blomia</taxon>
    </lineage>
</organism>
<accession>A0A9Q0RL51</accession>
<dbReference type="Proteomes" id="UP001142055">
    <property type="component" value="Chromosome 3"/>
</dbReference>
<evidence type="ECO:0000313" key="2">
    <source>
        <dbReference type="EMBL" id="KAJ6218409.1"/>
    </source>
</evidence>
<reference evidence="2" key="1">
    <citation type="submission" date="2022-12" db="EMBL/GenBank/DDBJ databases">
        <title>Genome assemblies of Blomia tropicalis.</title>
        <authorList>
            <person name="Cui Y."/>
        </authorList>
    </citation>
    <scope>NUCLEOTIDE SEQUENCE</scope>
    <source>
        <tissue evidence="2">Adult mites</tissue>
    </source>
</reference>
<gene>
    <name evidence="2" type="ORF">RDWZM_009566</name>
</gene>
<sequence length="99" mass="11703">MIKFLSAQLAQKDAEIEKMKKSPPPYFQSTPLADNPYQLDDHSFQSTRTTQTLPADYLTQTNRNEQVSAPPPSLRRRYESRTTNPFYYVARTNRRRRDY</sequence>
<feature type="region of interest" description="Disordered" evidence="1">
    <location>
        <begin position="59"/>
        <end position="82"/>
    </location>
</feature>
<proteinExistence type="predicted"/>
<comment type="caution">
    <text evidence="2">The sequence shown here is derived from an EMBL/GenBank/DDBJ whole genome shotgun (WGS) entry which is preliminary data.</text>
</comment>
<name>A0A9Q0RL51_BLOTA</name>
<dbReference type="AlphaFoldDB" id="A0A9Q0RL51"/>
<evidence type="ECO:0000313" key="3">
    <source>
        <dbReference type="Proteomes" id="UP001142055"/>
    </source>
</evidence>
<keyword evidence="3" id="KW-1185">Reference proteome</keyword>
<feature type="region of interest" description="Disordered" evidence="1">
    <location>
        <begin position="15"/>
        <end position="42"/>
    </location>
</feature>
<protein>
    <submittedName>
        <fullName evidence="2">Uncharacterized protein</fullName>
    </submittedName>
</protein>